<protein>
    <submittedName>
        <fullName evidence="2">Uncharacterized protein</fullName>
    </submittedName>
</protein>
<gene>
    <name evidence="2" type="ORF">GCM10010285_58720</name>
</gene>
<feature type="region of interest" description="Disordered" evidence="1">
    <location>
        <begin position="1"/>
        <end position="164"/>
    </location>
</feature>
<sequence length="164" mass="16504">MAAVSRSPSRVVAGEPSIDTCQRPSASDQVKVKRAAGKRTVTSSSGVPPEGAGPSRRPVVAAPSPGGPSRTRSGRRYRLCGAARAGSRVKAPASDSGSTGVSGASSISGSSLLWAPEKASSGSSNWRSSSRSDSRALRTGPSDSGSRVAYTAISRLSPPSTCST</sequence>
<feature type="compositionally biased region" description="Low complexity" evidence="1">
    <location>
        <begin position="94"/>
        <end position="111"/>
    </location>
</feature>
<dbReference type="EMBL" id="BMTX01000027">
    <property type="protein sequence ID" value="GGS72017.1"/>
    <property type="molecule type" value="Genomic_DNA"/>
</dbReference>
<name>A0ABQ2TIF5_STREZ</name>
<reference evidence="3" key="1">
    <citation type="journal article" date="2019" name="Int. J. Syst. Evol. Microbiol.">
        <title>The Global Catalogue of Microorganisms (GCM) 10K type strain sequencing project: providing services to taxonomists for standard genome sequencing and annotation.</title>
        <authorList>
            <consortium name="The Broad Institute Genomics Platform"/>
            <consortium name="The Broad Institute Genome Sequencing Center for Infectious Disease"/>
            <person name="Wu L."/>
            <person name="Ma J."/>
        </authorList>
    </citation>
    <scope>NUCLEOTIDE SEQUENCE [LARGE SCALE GENOMIC DNA]</scope>
    <source>
        <strain evidence="3">JCM 4416</strain>
    </source>
</reference>
<proteinExistence type="predicted"/>
<accession>A0ABQ2TIF5</accession>
<feature type="compositionally biased region" description="Polar residues" evidence="1">
    <location>
        <begin position="19"/>
        <end position="28"/>
    </location>
</feature>
<feature type="compositionally biased region" description="Low complexity" evidence="1">
    <location>
        <begin position="120"/>
        <end position="129"/>
    </location>
</feature>
<keyword evidence="3" id="KW-1185">Reference proteome</keyword>
<evidence type="ECO:0000256" key="1">
    <source>
        <dbReference type="SAM" id="MobiDB-lite"/>
    </source>
</evidence>
<evidence type="ECO:0000313" key="3">
    <source>
        <dbReference type="Proteomes" id="UP000597853"/>
    </source>
</evidence>
<evidence type="ECO:0000313" key="2">
    <source>
        <dbReference type="EMBL" id="GGS72017.1"/>
    </source>
</evidence>
<comment type="caution">
    <text evidence="2">The sequence shown here is derived from an EMBL/GenBank/DDBJ whole genome shotgun (WGS) entry which is preliminary data.</text>
</comment>
<organism evidence="2 3">
    <name type="scientific">Streptomyces pseudogriseolus</name>
    <name type="common">Streptomyces gancidicus</name>
    <name type="synonym">Streptomyces rubiginosus</name>
    <dbReference type="NCBI Taxonomy" id="36817"/>
    <lineage>
        <taxon>Bacteria</taxon>
        <taxon>Bacillati</taxon>
        <taxon>Actinomycetota</taxon>
        <taxon>Actinomycetes</taxon>
        <taxon>Kitasatosporales</taxon>
        <taxon>Streptomycetaceae</taxon>
        <taxon>Streptomyces</taxon>
        <taxon>Streptomyces pseudogriseolus group</taxon>
    </lineage>
</organism>
<dbReference type="Proteomes" id="UP000597853">
    <property type="component" value="Unassembled WGS sequence"/>
</dbReference>